<accession>A6KD90</accession>
<evidence type="ECO:0000313" key="1">
    <source>
        <dbReference type="EMBL" id="EDL87536.1"/>
    </source>
</evidence>
<dbReference type="EMBL" id="CH474037">
    <property type="protein sequence ID" value="EDL87536.1"/>
    <property type="molecule type" value="Genomic_DNA"/>
</dbReference>
<sequence>MLKFTTRHLSFS</sequence>
<name>A6KD90_RAT</name>
<organism evidence="1 2">
    <name type="scientific">Rattus norvegicus</name>
    <name type="common">Rat</name>
    <dbReference type="NCBI Taxonomy" id="10116"/>
    <lineage>
        <taxon>Eukaryota</taxon>
        <taxon>Metazoa</taxon>
        <taxon>Chordata</taxon>
        <taxon>Craniata</taxon>
        <taxon>Vertebrata</taxon>
        <taxon>Euteleostomi</taxon>
        <taxon>Mammalia</taxon>
        <taxon>Eutheria</taxon>
        <taxon>Euarchontoglires</taxon>
        <taxon>Glires</taxon>
        <taxon>Rodentia</taxon>
        <taxon>Myomorpha</taxon>
        <taxon>Muroidea</taxon>
        <taxon>Muridae</taxon>
        <taxon>Murinae</taxon>
        <taxon>Rattus</taxon>
    </lineage>
</organism>
<protein>
    <submittedName>
        <fullName evidence="1">RCG44334</fullName>
    </submittedName>
</protein>
<reference evidence="1 2" key="1">
    <citation type="submission" date="2005-09" db="EMBL/GenBank/DDBJ databases">
        <authorList>
            <person name="Mural R.J."/>
            <person name="Li P.W."/>
            <person name="Adams M.D."/>
            <person name="Amanatides P.G."/>
            <person name="Baden-Tillson H."/>
            <person name="Barnstead M."/>
            <person name="Chin S.H."/>
            <person name="Dew I."/>
            <person name="Evans C.A."/>
            <person name="Ferriera S."/>
            <person name="Flanigan M."/>
            <person name="Fosler C."/>
            <person name="Glodek A."/>
            <person name="Gu Z."/>
            <person name="Holt R.A."/>
            <person name="Jennings D."/>
            <person name="Kraft C.L."/>
            <person name="Lu F."/>
            <person name="Nguyen T."/>
            <person name="Nusskern D.R."/>
            <person name="Pfannkoch C.M."/>
            <person name="Sitter C."/>
            <person name="Sutton G.G."/>
            <person name="Venter J.C."/>
            <person name="Wang Z."/>
            <person name="Woodage T."/>
            <person name="Zheng X.H."/>
            <person name="Zhong F."/>
        </authorList>
    </citation>
    <scope>NUCLEOTIDE SEQUENCE [LARGE SCALE GENOMIC DNA]</scope>
    <source>
        <strain>BN</strain>
        <strain evidence="2">Sprague-Dawley</strain>
    </source>
</reference>
<proteinExistence type="predicted"/>
<evidence type="ECO:0000313" key="2">
    <source>
        <dbReference type="Proteomes" id="UP000234681"/>
    </source>
</evidence>
<gene>
    <name evidence="1" type="ORF">rCG_44334</name>
</gene>
<dbReference type="Proteomes" id="UP000234681">
    <property type="component" value="Chromosome 19"/>
</dbReference>